<dbReference type="EMBL" id="OX365700">
    <property type="protein sequence ID" value="CAI4030245.1"/>
    <property type="molecule type" value="Genomic_DNA"/>
</dbReference>
<keyword evidence="1" id="KW-0472">Membrane</keyword>
<evidence type="ECO:0000313" key="3">
    <source>
        <dbReference type="Proteomes" id="UP001179121"/>
    </source>
</evidence>
<protein>
    <submittedName>
        <fullName evidence="2">Uncharacterized protein</fullName>
    </submittedName>
</protein>
<evidence type="ECO:0000256" key="1">
    <source>
        <dbReference type="SAM" id="Phobius"/>
    </source>
</evidence>
<name>A0AA86T1W8_9BACT</name>
<accession>A0AA86T1W8</accession>
<proteinExistence type="predicted"/>
<keyword evidence="3" id="KW-1185">Reference proteome</keyword>
<keyword evidence="1" id="KW-0812">Transmembrane</keyword>
<keyword evidence="1" id="KW-1133">Transmembrane helix</keyword>
<reference evidence="2" key="1">
    <citation type="submission" date="2022-10" db="EMBL/GenBank/DDBJ databases">
        <authorList>
            <person name="Koch H."/>
        </authorList>
    </citation>
    <scope>NUCLEOTIDE SEQUENCE</scope>
    <source>
        <strain evidence="2">DNF</strain>
    </source>
</reference>
<dbReference type="Proteomes" id="UP001179121">
    <property type="component" value="Chromosome"/>
</dbReference>
<dbReference type="AlphaFoldDB" id="A0AA86T1W8"/>
<organism evidence="2 3">
    <name type="scientific">Nitrospira tepida</name>
    <dbReference type="NCBI Taxonomy" id="2973512"/>
    <lineage>
        <taxon>Bacteria</taxon>
        <taxon>Pseudomonadati</taxon>
        <taxon>Nitrospirota</taxon>
        <taxon>Nitrospiria</taxon>
        <taxon>Nitrospirales</taxon>
        <taxon>Nitrospiraceae</taxon>
        <taxon>Nitrospira</taxon>
    </lineage>
</organism>
<sequence length="35" mass="3839">MDEAAIETLAYYTAIFWLGGFAVGLITKLIQPQGH</sequence>
<dbReference type="KEGG" id="nti:DNFV4_00673"/>
<feature type="transmembrane region" description="Helical" evidence="1">
    <location>
        <begin position="12"/>
        <end position="30"/>
    </location>
</feature>
<gene>
    <name evidence="2" type="ORF">DNFV4_00673</name>
</gene>
<evidence type="ECO:0000313" key="2">
    <source>
        <dbReference type="EMBL" id="CAI4030245.1"/>
    </source>
</evidence>